<protein>
    <submittedName>
        <fullName evidence="1">Uncharacterized protein</fullName>
    </submittedName>
</protein>
<gene>
    <name evidence="1" type="ORF">MNBD_CHLOROFLEXI01-207</name>
</gene>
<reference evidence="1" key="1">
    <citation type="submission" date="2018-06" db="EMBL/GenBank/DDBJ databases">
        <authorList>
            <person name="Zhirakovskaya E."/>
        </authorList>
    </citation>
    <scope>NUCLEOTIDE SEQUENCE</scope>
</reference>
<name>A0A3B0V0Q4_9ZZZZ</name>
<dbReference type="AlphaFoldDB" id="A0A3B0V0Q4"/>
<feature type="non-terminal residue" evidence="1">
    <location>
        <position position="90"/>
    </location>
</feature>
<accession>A0A3B0V0Q4</accession>
<proteinExistence type="predicted"/>
<sequence>MKPTPILFIDHAPALGGAEKSLLLLMQQLDRQKWQPHLACVDGSLAKEATAVSIPSHRLTLPRLRRSPQFLGNLWQGADGISQIAKKIGA</sequence>
<organism evidence="1">
    <name type="scientific">hydrothermal vent metagenome</name>
    <dbReference type="NCBI Taxonomy" id="652676"/>
    <lineage>
        <taxon>unclassified sequences</taxon>
        <taxon>metagenomes</taxon>
        <taxon>ecological metagenomes</taxon>
    </lineage>
</organism>
<evidence type="ECO:0000313" key="1">
    <source>
        <dbReference type="EMBL" id="VAW33963.1"/>
    </source>
</evidence>
<dbReference type="EMBL" id="UOEU01000498">
    <property type="protein sequence ID" value="VAW33963.1"/>
    <property type="molecule type" value="Genomic_DNA"/>
</dbReference>